<dbReference type="PANTHER" id="PTHR30098">
    <property type="entry name" value="LEUCYL/PHENYLALANYL-TRNA--PROTEIN TRANSFERASE"/>
    <property type="match status" value="1"/>
</dbReference>
<evidence type="ECO:0000256" key="5">
    <source>
        <dbReference type="SAM" id="MobiDB-lite"/>
    </source>
</evidence>
<keyword evidence="7" id="KW-1185">Reference proteome</keyword>
<comment type="catalytic activity">
    <reaction evidence="4">
        <text>N-terminal L-lysyl-[protein] + L-leucyl-tRNA(Leu) = N-terminal L-leucyl-L-lysyl-[protein] + tRNA(Leu) + H(+)</text>
        <dbReference type="Rhea" id="RHEA:12340"/>
        <dbReference type="Rhea" id="RHEA-COMP:9613"/>
        <dbReference type="Rhea" id="RHEA-COMP:9622"/>
        <dbReference type="Rhea" id="RHEA-COMP:12670"/>
        <dbReference type="Rhea" id="RHEA-COMP:12671"/>
        <dbReference type="ChEBI" id="CHEBI:15378"/>
        <dbReference type="ChEBI" id="CHEBI:65249"/>
        <dbReference type="ChEBI" id="CHEBI:78442"/>
        <dbReference type="ChEBI" id="CHEBI:78494"/>
        <dbReference type="ChEBI" id="CHEBI:133043"/>
        <dbReference type="EC" id="2.3.2.6"/>
    </reaction>
</comment>
<dbReference type="AlphaFoldDB" id="A0A5B8VN66"/>
<dbReference type="InterPro" id="IPR042221">
    <property type="entry name" value="Leu/Phe-tRNA_Trfase_N"/>
</dbReference>
<dbReference type="PANTHER" id="PTHR30098:SF2">
    <property type="entry name" value="LEUCYL_PHENYLALANYL-TRNA--PROTEIN TRANSFERASE"/>
    <property type="match status" value="1"/>
</dbReference>
<comment type="catalytic activity">
    <reaction evidence="4">
        <text>N-terminal L-arginyl-[protein] + L-leucyl-tRNA(Leu) = N-terminal L-leucyl-L-arginyl-[protein] + tRNA(Leu) + H(+)</text>
        <dbReference type="Rhea" id="RHEA:50416"/>
        <dbReference type="Rhea" id="RHEA-COMP:9613"/>
        <dbReference type="Rhea" id="RHEA-COMP:9622"/>
        <dbReference type="Rhea" id="RHEA-COMP:12672"/>
        <dbReference type="Rhea" id="RHEA-COMP:12673"/>
        <dbReference type="ChEBI" id="CHEBI:15378"/>
        <dbReference type="ChEBI" id="CHEBI:64719"/>
        <dbReference type="ChEBI" id="CHEBI:78442"/>
        <dbReference type="ChEBI" id="CHEBI:78494"/>
        <dbReference type="ChEBI" id="CHEBI:133044"/>
        <dbReference type="EC" id="2.3.2.6"/>
    </reaction>
</comment>
<comment type="catalytic activity">
    <reaction evidence="4">
        <text>L-phenylalanyl-tRNA(Phe) + an N-terminal L-alpha-aminoacyl-[protein] = an N-terminal L-phenylalanyl-L-alpha-aminoacyl-[protein] + tRNA(Phe)</text>
        <dbReference type="Rhea" id="RHEA:43632"/>
        <dbReference type="Rhea" id="RHEA-COMP:9668"/>
        <dbReference type="Rhea" id="RHEA-COMP:9699"/>
        <dbReference type="Rhea" id="RHEA-COMP:10636"/>
        <dbReference type="Rhea" id="RHEA-COMP:10637"/>
        <dbReference type="ChEBI" id="CHEBI:78442"/>
        <dbReference type="ChEBI" id="CHEBI:78531"/>
        <dbReference type="ChEBI" id="CHEBI:78597"/>
        <dbReference type="ChEBI" id="CHEBI:83561"/>
        <dbReference type="EC" id="2.3.2.6"/>
    </reaction>
</comment>
<keyword evidence="1 4" id="KW-0963">Cytoplasm</keyword>
<evidence type="ECO:0000256" key="3">
    <source>
        <dbReference type="ARBA" id="ARBA00023315"/>
    </source>
</evidence>
<feature type="region of interest" description="Disordered" evidence="5">
    <location>
        <begin position="231"/>
        <end position="252"/>
    </location>
</feature>
<dbReference type="NCBIfam" id="TIGR00667">
    <property type="entry name" value="aat"/>
    <property type="match status" value="1"/>
</dbReference>
<gene>
    <name evidence="4" type="primary">aat</name>
    <name evidence="6" type="ORF">FSB73_16365</name>
</gene>
<dbReference type="Gene3D" id="3.30.70.3550">
    <property type="entry name" value="Leucyl/phenylalanyl-tRNA-protein transferase, N-terminal domain"/>
    <property type="match status" value="1"/>
</dbReference>
<keyword evidence="2 4" id="KW-0808">Transferase</keyword>
<dbReference type="SUPFAM" id="SSF55729">
    <property type="entry name" value="Acyl-CoA N-acyltransferases (Nat)"/>
    <property type="match status" value="1"/>
</dbReference>
<feature type="compositionally biased region" description="Low complexity" evidence="5">
    <location>
        <begin position="232"/>
        <end position="246"/>
    </location>
</feature>
<comment type="subcellular location">
    <subcellularLocation>
        <location evidence="4">Cytoplasm</location>
    </subcellularLocation>
</comment>
<protein>
    <recommendedName>
        <fullName evidence="4">Leucyl/phenylalanyl-tRNA--protein transferase</fullName>
        <ecNumber evidence="4">2.3.2.6</ecNumber>
    </recommendedName>
    <alternativeName>
        <fullName evidence="4">L/F-transferase</fullName>
    </alternativeName>
    <alternativeName>
        <fullName evidence="4">Leucyltransferase</fullName>
    </alternativeName>
    <alternativeName>
        <fullName evidence="4">Phenyalanyltransferase</fullName>
    </alternativeName>
</protein>
<dbReference type="KEGG" id="agi:FSB73_16365"/>
<dbReference type="GO" id="GO:0030163">
    <property type="term" value="P:protein catabolic process"/>
    <property type="evidence" value="ECO:0007669"/>
    <property type="project" value="UniProtKB-UniRule"/>
</dbReference>
<dbReference type="EMBL" id="CP042434">
    <property type="protein sequence ID" value="QEC73017.1"/>
    <property type="molecule type" value="Genomic_DNA"/>
</dbReference>
<dbReference type="GO" id="GO:0005737">
    <property type="term" value="C:cytoplasm"/>
    <property type="evidence" value="ECO:0007669"/>
    <property type="project" value="UniProtKB-SubCell"/>
</dbReference>
<sequence length="252" mass="28676">MSIPILTDRLWFPPVDSALSDGLLALGGDLSKERLLLAYHMGIFPWYDTDLPMWWSPDPRFVLFPSELKISKSMKVLLKKNAFEFRFNQAFDQVIQNCQQIYRPDQDGTWITNEVVRGYTELHKAGYAISAESWLDGVLVGGLYGVRLGNIFFGESMFTRRSNASKYAFIKLVEKLRLEGVRLIDCQLHTTHLESLGAIMIPRHEFMGILKREVPLIPGVIYELSDIDGKDNGNNNGNNNGNGNIKNTRKTY</sequence>
<name>A0A5B8VN66_9BACT</name>
<dbReference type="EC" id="2.3.2.6" evidence="4"/>
<evidence type="ECO:0000256" key="2">
    <source>
        <dbReference type="ARBA" id="ARBA00022679"/>
    </source>
</evidence>
<keyword evidence="3 4" id="KW-0012">Acyltransferase</keyword>
<dbReference type="Pfam" id="PF03588">
    <property type="entry name" value="Leu_Phe_trans"/>
    <property type="match status" value="1"/>
</dbReference>
<evidence type="ECO:0000256" key="1">
    <source>
        <dbReference type="ARBA" id="ARBA00022490"/>
    </source>
</evidence>
<dbReference type="Gene3D" id="3.40.630.70">
    <property type="entry name" value="Leucyl/phenylalanyl-tRNA-protein transferase, C-terminal domain"/>
    <property type="match status" value="1"/>
</dbReference>
<comment type="similarity">
    <text evidence="4">Belongs to the L/F-transferase family.</text>
</comment>
<reference evidence="6 7" key="1">
    <citation type="journal article" date="2017" name="Int. J. Syst. Evol. Microbiol.">
        <title>Arachidicoccus ginsenosidivorans sp. nov., with ginsenoside-converting activity isolated from ginseng cultivating soil.</title>
        <authorList>
            <person name="Siddiqi M.Z."/>
            <person name="Aslam Z."/>
            <person name="Im W.T."/>
        </authorList>
    </citation>
    <scope>NUCLEOTIDE SEQUENCE [LARGE SCALE GENOMIC DNA]</scope>
    <source>
        <strain evidence="6 7">Gsoil 809</strain>
    </source>
</reference>
<organism evidence="6 7">
    <name type="scientific">Arachidicoccus ginsenosidivorans</name>
    <dbReference type="NCBI Taxonomy" id="496057"/>
    <lineage>
        <taxon>Bacteria</taxon>
        <taxon>Pseudomonadati</taxon>
        <taxon>Bacteroidota</taxon>
        <taxon>Chitinophagia</taxon>
        <taxon>Chitinophagales</taxon>
        <taxon>Chitinophagaceae</taxon>
        <taxon>Arachidicoccus</taxon>
    </lineage>
</organism>
<evidence type="ECO:0000313" key="6">
    <source>
        <dbReference type="EMBL" id="QEC73017.1"/>
    </source>
</evidence>
<dbReference type="GO" id="GO:0008914">
    <property type="term" value="F:leucyl-tRNA--protein transferase activity"/>
    <property type="evidence" value="ECO:0007669"/>
    <property type="project" value="UniProtKB-UniRule"/>
</dbReference>
<proteinExistence type="inferred from homology"/>
<dbReference type="InterPro" id="IPR042203">
    <property type="entry name" value="Leu/Phe-tRNA_Trfase_C"/>
</dbReference>
<dbReference type="RefSeq" id="WP_146784582.1">
    <property type="nucleotide sequence ID" value="NZ_CP042434.1"/>
</dbReference>
<dbReference type="HAMAP" id="MF_00688">
    <property type="entry name" value="Leu_Phe_trans"/>
    <property type="match status" value="1"/>
</dbReference>
<dbReference type="InterPro" id="IPR016181">
    <property type="entry name" value="Acyl_CoA_acyltransferase"/>
</dbReference>
<comment type="function">
    <text evidence="4">Functions in the N-end rule pathway of protein degradation where it conjugates Leu, Phe and, less efficiently, Met from aminoacyl-tRNAs to the N-termini of proteins containing an N-terminal arginine or lysine.</text>
</comment>
<accession>A0A5B8VN66</accession>
<dbReference type="OrthoDB" id="9790282at2"/>
<evidence type="ECO:0000313" key="7">
    <source>
        <dbReference type="Proteomes" id="UP000321291"/>
    </source>
</evidence>
<evidence type="ECO:0000256" key="4">
    <source>
        <dbReference type="HAMAP-Rule" id="MF_00688"/>
    </source>
</evidence>
<dbReference type="InterPro" id="IPR004616">
    <property type="entry name" value="Leu/Phe-tRNA_Trfase"/>
</dbReference>
<dbReference type="Proteomes" id="UP000321291">
    <property type="component" value="Chromosome"/>
</dbReference>